<protein>
    <submittedName>
        <fullName evidence="8">P-loop containing nucleoside triphosphate hydrolase protein</fullName>
    </submittedName>
</protein>
<dbReference type="Gene3D" id="3.40.50.300">
    <property type="entry name" value="P-loop containing nucleotide triphosphate hydrolases"/>
    <property type="match status" value="2"/>
</dbReference>
<dbReference type="InterPro" id="IPR003593">
    <property type="entry name" value="AAA+_ATPase"/>
</dbReference>
<feature type="region of interest" description="Disordered" evidence="6">
    <location>
        <begin position="978"/>
        <end position="1013"/>
    </location>
</feature>
<evidence type="ECO:0000259" key="7">
    <source>
        <dbReference type="SMART" id="SM00382"/>
    </source>
</evidence>
<dbReference type="GO" id="GO:0005524">
    <property type="term" value="F:ATP binding"/>
    <property type="evidence" value="ECO:0007669"/>
    <property type="project" value="UniProtKB-KW"/>
</dbReference>
<feature type="region of interest" description="Disordered" evidence="6">
    <location>
        <begin position="1"/>
        <end position="22"/>
    </location>
</feature>
<dbReference type="InterPro" id="IPR041677">
    <property type="entry name" value="DNA2/NAM7_AAA_11"/>
</dbReference>
<feature type="compositionally biased region" description="Basic and acidic residues" evidence="6">
    <location>
        <begin position="1004"/>
        <end position="1013"/>
    </location>
</feature>
<feature type="compositionally biased region" description="Basic and acidic residues" evidence="6">
    <location>
        <begin position="1"/>
        <end position="10"/>
    </location>
</feature>
<dbReference type="InterPro" id="IPR047187">
    <property type="entry name" value="SF1_C_Upf1"/>
</dbReference>
<keyword evidence="4" id="KW-0347">Helicase</keyword>
<organism evidence="8 9">
    <name type="scientific">Acaromyces ingoldii</name>
    <dbReference type="NCBI Taxonomy" id="215250"/>
    <lineage>
        <taxon>Eukaryota</taxon>
        <taxon>Fungi</taxon>
        <taxon>Dikarya</taxon>
        <taxon>Basidiomycota</taxon>
        <taxon>Ustilaginomycotina</taxon>
        <taxon>Exobasidiomycetes</taxon>
        <taxon>Exobasidiales</taxon>
        <taxon>Cryptobasidiaceae</taxon>
        <taxon>Acaromyces</taxon>
    </lineage>
</organism>
<evidence type="ECO:0000256" key="5">
    <source>
        <dbReference type="ARBA" id="ARBA00022840"/>
    </source>
</evidence>
<comment type="similarity">
    <text evidence="1">Belongs to the DNA2/NAM7 helicase family.</text>
</comment>
<dbReference type="PANTHER" id="PTHR43788">
    <property type="entry name" value="DNA2/NAM7 HELICASE FAMILY MEMBER"/>
    <property type="match status" value="1"/>
</dbReference>
<dbReference type="Pfam" id="PF13087">
    <property type="entry name" value="AAA_12"/>
    <property type="match status" value="1"/>
</dbReference>
<keyword evidence="9" id="KW-1185">Reference proteome</keyword>
<keyword evidence="2" id="KW-0547">Nucleotide-binding</keyword>
<dbReference type="EMBL" id="KZ819636">
    <property type="protein sequence ID" value="PWN90715.1"/>
    <property type="molecule type" value="Genomic_DNA"/>
</dbReference>
<accession>A0A316YSL4</accession>
<reference evidence="8 9" key="1">
    <citation type="journal article" date="2018" name="Mol. Biol. Evol.">
        <title>Broad Genomic Sampling Reveals a Smut Pathogenic Ancestry of the Fungal Clade Ustilaginomycotina.</title>
        <authorList>
            <person name="Kijpornyongpan T."/>
            <person name="Mondo S.J."/>
            <person name="Barry K."/>
            <person name="Sandor L."/>
            <person name="Lee J."/>
            <person name="Lipzen A."/>
            <person name="Pangilinan J."/>
            <person name="LaButti K."/>
            <person name="Hainaut M."/>
            <person name="Henrissat B."/>
            <person name="Grigoriev I.V."/>
            <person name="Spatafora J.W."/>
            <person name="Aime M.C."/>
        </authorList>
    </citation>
    <scope>NUCLEOTIDE SEQUENCE [LARGE SCALE GENOMIC DNA]</scope>
    <source>
        <strain evidence="8 9">MCA 4198</strain>
    </source>
</reference>
<dbReference type="OrthoDB" id="6513042at2759"/>
<evidence type="ECO:0000313" key="8">
    <source>
        <dbReference type="EMBL" id="PWN90715.1"/>
    </source>
</evidence>
<evidence type="ECO:0000256" key="1">
    <source>
        <dbReference type="ARBA" id="ARBA00007913"/>
    </source>
</evidence>
<gene>
    <name evidence="8" type="ORF">FA10DRAFT_279765</name>
</gene>
<dbReference type="GO" id="GO:0043139">
    <property type="term" value="F:5'-3' DNA helicase activity"/>
    <property type="evidence" value="ECO:0007669"/>
    <property type="project" value="TreeGrafter"/>
</dbReference>
<dbReference type="PANTHER" id="PTHR43788:SF8">
    <property type="entry name" value="DNA-BINDING PROTEIN SMUBP-2"/>
    <property type="match status" value="1"/>
</dbReference>
<dbReference type="GO" id="GO:0016787">
    <property type="term" value="F:hydrolase activity"/>
    <property type="evidence" value="ECO:0007669"/>
    <property type="project" value="UniProtKB-KW"/>
</dbReference>
<dbReference type="CDD" id="cd18808">
    <property type="entry name" value="SF1_C_Upf1"/>
    <property type="match status" value="1"/>
</dbReference>
<dbReference type="Pfam" id="PF13086">
    <property type="entry name" value="AAA_11"/>
    <property type="match status" value="1"/>
</dbReference>
<evidence type="ECO:0000256" key="4">
    <source>
        <dbReference type="ARBA" id="ARBA00022806"/>
    </source>
</evidence>
<dbReference type="AlphaFoldDB" id="A0A316YSL4"/>
<evidence type="ECO:0000256" key="6">
    <source>
        <dbReference type="SAM" id="MobiDB-lite"/>
    </source>
</evidence>
<dbReference type="RefSeq" id="XP_025377913.1">
    <property type="nucleotide sequence ID" value="XM_025523565.1"/>
</dbReference>
<name>A0A316YSL4_9BASI</name>
<keyword evidence="3 8" id="KW-0378">Hydrolase</keyword>
<dbReference type="InterPro" id="IPR050534">
    <property type="entry name" value="Coronavir_polyprotein_1ab"/>
</dbReference>
<dbReference type="InterPro" id="IPR041679">
    <property type="entry name" value="DNA2/NAM7-like_C"/>
</dbReference>
<dbReference type="GeneID" id="37045481"/>
<proteinExistence type="inferred from homology"/>
<feature type="region of interest" description="Disordered" evidence="6">
    <location>
        <begin position="428"/>
        <end position="458"/>
    </location>
</feature>
<keyword evidence="5" id="KW-0067">ATP-binding</keyword>
<dbReference type="SUPFAM" id="SSF52540">
    <property type="entry name" value="P-loop containing nucleoside triphosphate hydrolases"/>
    <property type="match status" value="1"/>
</dbReference>
<feature type="compositionally biased region" description="Basic and acidic residues" evidence="6">
    <location>
        <begin position="979"/>
        <end position="989"/>
    </location>
</feature>
<dbReference type="STRING" id="215250.A0A316YSL4"/>
<dbReference type="InterPro" id="IPR027417">
    <property type="entry name" value="P-loop_NTPase"/>
</dbReference>
<evidence type="ECO:0000256" key="3">
    <source>
        <dbReference type="ARBA" id="ARBA00022801"/>
    </source>
</evidence>
<dbReference type="SMART" id="SM00382">
    <property type="entry name" value="AAA"/>
    <property type="match status" value="1"/>
</dbReference>
<evidence type="ECO:0000256" key="2">
    <source>
        <dbReference type="ARBA" id="ARBA00022741"/>
    </source>
</evidence>
<sequence>MHVSAKDGPVRHRSKDHLGGVENPWPLETALVSAAPRPKSRLETFTQAHLYWLVERSIHSFEAVPIGRSVSVMGPEARPNALLLTHHRRVLMVELPRDRTPGESKPGYDMMRELLLCSVPEGAPQGSSVDPLRYTQAAGLPLRLFSLAATEISLLLFSSFEMHSIIFDLELLGLDLGLPIPRTAAFNARQLLEHLMPPLVVQKVLRVRPDHFKVDAGSAVLAEDFFTHYIYNARLSVASYWCGVNIDKRIGELVALTPDRSYQGSNSVDTRIVPDDLLPSLASFTAVDVALLLNKPKAVQARLKSSMIGDGIGIVPSADQDTAYEVQNTEYKNKLMANSNQRLYVTLREEDGRDQKYKAKVSYHEGKTSSIEFVDKKADEIKLKLNEAMLGNRTVAGVEIRGREDWTMHDLDGLRWRHEALRSVAQVDAGEDQDQSDDVMPPTPSAVQKRPIRTAPPDLDPSGLLCPLLLGDAPRPVEKIPALEPKTIRLLMRPVKARFPVIKERQKAQTLNESQARAARAVLSPIKALPREDPRDFDSQRLILIHGPPGTGKTSLIAACCQQWQLSCAHIEGTREMAVDTIYACCQSNVAVKNIAESLKKAGVDFKIIVSPNFFVEWHEDLYSDIVEHFLRSDELENDARQLAKQLGRCSVILCTLSSLSSPRFYRFCPLFSLRPMRLLFVDEASQLYLKNYPHLFSRFSRTLGRVVFLGDDKQLAPFGSDDIPAAANSVFELPHLRPKAFLLDTTYRLARPVAEFISKRVYDGLLQPGEKTFNPPGGLAACVGFVDVDSGEDELIGKSLCNKREAETIVRLVEAHAKDGKGLLLRVLSAYDAQREVIEDLLKQKNLAGDSDVVFTVDSFQGQEADVIIVSLVRDGRVDETGKAPVGFLKNVRRVNVMLTRAKKGVVVVSNRRFVTQAARKTLIGRLSKDAGDAAWVNELDLINSSFPMALFGGVKDKISRKDDEDFALIEGSNWAHESGEPCENKDHEEEESQRVKVPVGDDLDRVSRLRQ</sequence>
<dbReference type="InParanoid" id="A0A316YSL4"/>
<evidence type="ECO:0000313" key="9">
    <source>
        <dbReference type="Proteomes" id="UP000245768"/>
    </source>
</evidence>
<feature type="domain" description="AAA+ ATPase" evidence="7">
    <location>
        <begin position="539"/>
        <end position="740"/>
    </location>
</feature>
<dbReference type="Proteomes" id="UP000245768">
    <property type="component" value="Unassembled WGS sequence"/>
</dbReference>